<dbReference type="InParanoid" id="I4YII6"/>
<dbReference type="HOGENOM" id="CLU_1526360_0_0_1"/>
<protein>
    <recommendedName>
        <fullName evidence="4">Hydrophobin</fullName>
    </recommendedName>
</protein>
<gene>
    <name evidence="2" type="ORF">WALSEDRAFT_62447</name>
</gene>
<keyword evidence="1" id="KW-0732">Signal</keyword>
<proteinExistence type="predicted"/>
<dbReference type="Proteomes" id="UP000005242">
    <property type="component" value="Unassembled WGS sequence"/>
</dbReference>
<evidence type="ECO:0000313" key="2">
    <source>
        <dbReference type="EMBL" id="EIM23778.1"/>
    </source>
</evidence>
<dbReference type="AlphaFoldDB" id="I4YII6"/>
<dbReference type="InterPro" id="IPR045992">
    <property type="entry name" value="DUF5948"/>
</dbReference>
<dbReference type="Pfam" id="PF19373">
    <property type="entry name" value="DUF5948"/>
    <property type="match status" value="2"/>
</dbReference>
<organism evidence="2 3">
    <name type="scientific">Wallemia mellicola (strain ATCC MYA-4683 / CBS 633.66)</name>
    <name type="common">Wallemia sebi (CBS 633.66)</name>
    <dbReference type="NCBI Taxonomy" id="671144"/>
    <lineage>
        <taxon>Eukaryota</taxon>
        <taxon>Fungi</taxon>
        <taxon>Dikarya</taxon>
        <taxon>Basidiomycota</taxon>
        <taxon>Wallemiomycotina</taxon>
        <taxon>Wallemiomycetes</taxon>
        <taxon>Wallemiales</taxon>
        <taxon>Wallemiaceae</taxon>
        <taxon>Wallemia</taxon>
    </lineage>
</organism>
<dbReference type="KEGG" id="wse:WALSEDRAFT_62447"/>
<dbReference type="GeneID" id="18474751"/>
<reference evidence="2 3" key="1">
    <citation type="journal article" date="2012" name="Fungal Genet. Biol.">
        <title>The genome of the xerotolerant mold Wallemia sebi reveals adaptations to osmotic stress and suggests cryptic sexual reproduction.</title>
        <authorList>
            <person name="Padamsee M."/>
            <person name="Kumar T.K.A."/>
            <person name="Riley R."/>
            <person name="Binder M."/>
            <person name="Boyd A."/>
            <person name="Calvo A.M."/>
            <person name="Furukawa K."/>
            <person name="Hesse C."/>
            <person name="Hohmann S."/>
            <person name="James T.Y."/>
            <person name="LaButti K."/>
            <person name="Lapidus A."/>
            <person name="Lindquist E."/>
            <person name="Lucas S."/>
            <person name="Miller K."/>
            <person name="Shantappa S."/>
            <person name="Grigoriev I.V."/>
            <person name="Hibbett D.S."/>
            <person name="McLaughlin D.J."/>
            <person name="Spatafora J.W."/>
            <person name="Aime M.C."/>
        </authorList>
    </citation>
    <scope>NUCLEOTIDE SEQUENCE [LARGE SCALE GENOMIC DNA]</scope>
    <source>
        <strain evidence="3">ATCC MYA-4683 / CBS 633.66</strain>
    </source>
</reference>
<feature type="chain" id="PRO_5003697830" description="Hydrophobin" evidence="1">
    <location>
        <begin position="20"/>
        <end position="191"/>
    </location>
</feature>
<evidence type="ECO:0000313" key="3">
    <source>
        <dbReference type="Proteomes" id="UP000005242"/>
    </source>
</evidence>
<dbReference type="eggNOG" id="ENOG502SG0G">
    <property type="taxonomic scope" value="Eukaryota"/>
</dbReference>
<accession>I4YII6</accession>
<dbReference type="OrthoDB" id="4932133at2759"/>
<dbReference type="RefSeq" id="XP_006956441.1">
    <property type="nucleotide sequence ID" value="XM_006956379.1"/>
</dbReference>
<evidence type="ECO:0000256" key="1">
    <source>
        <dbReference type="SAM" id="SignalP"/>
    </source>
</evidence>
<dbReference type="EMBL" id="JH668224">
    <property type="protein sequence ID" value="EIM23778.1"/>
    <property type="molecule type" value="Genomic_DNA"/>
</dbReference>
<evidence type="ECO:0008006" key="4">
    <source>
        <dbReference type="Google" id="ProtNLM"/>
    </source>
</evidence>
<sequence>MFKTTVISALLASATLVSAGGPAEICTSKGGTSCTEYQITKDCCAAVDQNTRFDEVFTQCIPLLANGINTGGMVECCESRGAGSAEVKIGADKLFKTTVISALLASATLVSAGGPAEICTSKGGTSCTEYQITKDCCAAVDQNTRFDEVFTQCIPLLANGINTGGMVECCESRGAGSAEVKIGADKLVCSR</sequence>
<feature type="signal peptide" evidence="1">
    <location>
        <begin position="1"/>
        <end position="19"/>
    </location>
</feature>
<keyword evidence="3" id="KW-1185">Reference proteome</keyword>
<name>I4YII6_WALMC</name>